<dbReference type="OrthoDB" id="3047174at2759"/>
<sequence length="273" mass="31043">MLRTQTAETRKTYYQCQQIFKRKIWELKTSHWRKFLAKQGPENTYQAYKFTKSQMTGEIAPLKCNDGSLTTEIEEKAALLCQVPPEEIQQAIDSLPNNKAAGSDTMPNEILKLVEGQLTPVLTSLFNTCLVQGHYPSPWKTSLTAIIQKTDKDNYSNPSAYQPIGLLNTLGKPFEKIINNCLTFWSKSKEVLHPGHMGGKPGRNINHALTALTLWIYRKWREDKVVVGTFLDVKSAYPPVKKGKLIDILLKKNCPPYFRNTISSFLTDCSTWV</sequence>
<dbReference type="Proteomes" id="UP000765509">
    <property type="component" value="Unassembled WGS sequence"/>
</dbReference>
<evidence type="ECO:0000313" key="1">
    <source>
        <dbReference type="EMBL" id="MBW0558947.1"/>
    </source>
</evidence>
<evidence type="ECO:0000313" key="2">
    <source>
        <dbReference type="Proteomes" id="UP000765509"/>
    </source>
</evidence>
<reference evidence="1" key="1">
    <citation type="submission" date="2021-03" db="EMBL/GenBank/DDBJ databases">
        <title>Draft genome sequence of rust myrtle Austropuccinia psidii MF-1, a brazilian biotype.</title>
        <authorList>
            <person name="Quecine M.C."/>
            <person name="Pachon D.M.R."/>
            <person name="Bonatelli M.L."/>
            <person name="Correr F.H."/>
            <person name="Franceschini L.M."/>
            <person name="Leite T.F."/>
            <person name="Margarido G.R.A."/>
            <person name="Almeida C.A."/>
            <person name="Ferrarezi J.A."/>
            <person name="Labate C.A."/>
        </authorList>
    </citation>
    <scope>NUCLEOTIDE SEQUENCE</scope>
    <source>
        <strain evidence="1">MF-1</strain>
    </source>
</reference>
<evidence type="ECO:0008006" key="3">
    <source>
        <dbReference type="Google" id="ProtNLM"/>
    </source>
</evidence>
<protein>
    <recommendedName>
        <fullName evidence="3">Reverse transcriptase domain-containing protein</fullName>
    </recommendedName>
</protein>
<organism evidence="1 2">
    <name type="scientific">Austropuccinia psidii MF-1</name>
    <dbReference type="NCBI Taxonomy" id="1389203"/>
    <lineage>
        <taxon>Eukaryota</taxon>
        <taxon>Fungi</taxon>
        <taxon>Dikarya</taxon>
        <taxon>Basidiomycota</taxon>
        <taxon>Pucciniomycotina</taxon>
        <taxon>Pucciniomycetes</taxon>
        <taxon>Pucciniales</taxon>
        <taxon>Sphaerophragmiaceae</taxon>
        <taxon>Austropuccinia</taxon>
    </lineage>
</organism>
<gene>
    <name evidence="1" type="ORF">O181_098662</name>
</gene>
<dbReference type="PANTHER" id="PTHR33481:SF1">
    <property type="entry name" value="ENDONUCLEASE_EXONUCLEASE_PHOSPHATASE DOMAIN-CONTAINING PROTEIN-RELATED"/>
    <property type="match status" value="1"/>
</dbReference>
<comment type="caution">
    <text evidence="1">The sequence shown here is derived from an EMBL/GenBank/DDBJ whole genome shotgun (WGS) entry which is preliminary data.</text>
</comment>
<keyword evidence="2" id="KW-1185">Reference proteome</keyword>
<proteinExistence type="predicted"/>
<accession>A0A9Q3JBQ1</accession>
<dbReference type="AlphaFoldDB" id="A0A9Q3JBQ1"/>
<dbReference type="EMBL" id="AVOT02067395">
    <property type="protein sequence ID" value="MBW0558947.1"/>
    <property type="molecule type" value="Genomic_DNA"/>
</dbReference>
<dbReference type="PANTHER" id="PTHR33481">
    <property type="entry name" value="REVERSE TRANSCRIPTASE"/>
    <property type="match status" value="1"/>
</dbReference>
<name>A0A9Q3JBQ1_9BASI</name>